<dbReference type="CDD" id="cd06982">
    <property type="entry name" value="cupin_BauB-like"/>
    <property type="match status" value="1"/>
</dbReference>
<evidence type="ECO:0000313" key="3">
    <source>
        <dbReference type="Proteomes" id="UP000238206"/>
    </source>
</evidence>
<dbReference type="EMBL" id="PUIQ01000039">
    <property type="protein sequence ID" value="PQP14375.1"/>
    <property type="molecule type" value="Genomic_DNA"/>
</dbReference>
<sequence length="98" mass="10926">MDRPQAVPTQQVFNERVVVTEWRFAPGAETGWHVHGHDYVVVPQTDGELLLETAQGNRESQLRAGQSYAGLKGVEHNVVNATDREVVFIEVEIRQGSS</sequence>
<dbReference type="InterPro" id="IPR014710">
    <property type="entry name" value="RmlC-like_jellyroll"/>
</dbReference>
<evidence type="ECO:0000313" key="2">
    <source>
        <dbReference type="EMBL" id="PQP14375.1"/>
    </source>
</evidence>
<protein>
    <submittedName>
        <fullName evidence="2">Cupin</fullName>
    </submittedName>
</protein>
<evidence type="ECO:0000259" key="1">
    <source>
        <dbReference type="Pfam" id="PF07883"/>
    </source>
</evidence>
<accession>A0A2S8II40</accession>
<feature type="domain" description="Cupin type-2" evidence="1">
    <location>
        <begin position="21"/>
        <end position="91"/>
    </location>
</feature>
<comment type="caution">
    <text evidence="2">The sequence shown here is derived from an EMBL/GenBank/DDBJ whole genome shotgun (WGS) entry which is preliminary data.</text>
</comment>
<reference evidence="2 3" key="1">
    <citation type="submission" date="2018-02" db="EMBL/GenBank/DDBJ databases">
        <title>Draft genome sequencing of Burkholderia cepacia Y14-15.</title>
        <authorList>
            <person name="Zheng B.-X."/>
        </authorList>
    </citation>
    <scope>NUCLEOTIDE SEQUENCE [LARGE SCALE GENOMIC DNA]</scope>
    <source>
        <strain evidence="2 3">Y14-15</strain>
    </source>
</reference>
<dbReference type="RefSeq" id="WP_105392521.1">
    <property type="nucleotide sequence ID" value="NZ_PUIQ01000039.1"/>
</dbReference>
<dbReference type="AlphaFoldDB" id="A0A2S8II40"/>
<dbReference type="Gene3D" id="2.60.120.10">
    <property type="entry name" value="Jelly Rolls"/>
    <property type="match status" value="1"/>
</dbReference>
<dbReference type="Proteomes" id="UP000238206">
    <property type="component" value="Unassembled WGS sequence"/>
</dbReference>
<dbReference type="InterPro" id="IPR013096">
    <property type="entry name" value="Cupin_2"/>
</dbReference>
<dbReference type="Pfam" id="PF07883">
    <property type="entry name" value="Cupin_2"/>
    <property type="match status" value="1"/>
</dbReference>
<proteinExistence type="predicted"/>
<dbReference type="InterPro" id="IPR011051">
    <property type="entry name" value="RmlC_Cupin_sf"/>
</dbReference>
<name>A0A2S8II40_BURCE</name>
<dbReference type="SUPFAM" id="SSF51182">
    <property type="entry name" value="RmlC-like cupins"/>
    <property type="match status" value="1"/>
</dbReference>
<gene>
    <name evidence="2" type="ORF">C5615_26550</name>
</gene>
<organism evidence="2 3">
    <name type="scientific">Burkholderia cepacia</name>
    <name type="common">Pseudomonas cepacia</name>
    <dbReference type="NCBI Taxonomy" id="292"/>
    <lineage>
        <taxon>Bacteria</taxon>
        <taxon>Pseudomonadati</taxon>
        <taxon>Pseudomonadota</taxon>
        <taxon>Betaproteobacteria</taxon>
        <taxon>Burkholderiales</taxon>
        <taxon>Burkholderiaceae</taxon>
        <taxon>Burkholderia</taxon>
        <taxon>Burkholderia cepacia complex</taxon>
    </lineage>
</organism>